<name>A0A090VV81_9FLAO</name>
<keyword evidence="1" id="KW-0378">Hydrolase</keyword>
<evidence type="ECO:0000313" key="1">
    <source>
        <dbReference type="EMBL" id="GAL68631.1"/>
    </source>
</evidence>
<reference evidence="1 2" key="1">
    <citation type="journal article" date="2014" name="Genome Announc.">
        <title>Draft Genome Sequence of Marine Flavobacterium Jejuia pallidilutea Strain 11shimoA1 and Pigmentation Mutants.</title>
        <authorList>
            <person name="Takatani N."/>
            <person name="Nakanishi M."/>
            <person name="Meirelles P."/>
            <person name="Mino S."/>
            <person name="Suda W."/>
            <person name="Oshima K."/>
            <person name="Hattori M."/>
            <person name="Ohkuma M."/>
            <person name="Hosokawa M."/>
            <person name="Miyashita K."/>
            <person name="Thompson F.L."/>
            <person name="Niwa A."/>
            <person name="Sawabe T."/>
            <person name="Sawabe T."/>
        </authorList>
    </citation>
    <scope>NUCLEOTIDE SEQUENCE [LARGE SCALE GENOMIC DNA]</scope>
    <source>
        <strain evidence="1 2">JCM 19301</strain>
    </source>
</reference>
<keyword evidence="1" id="KW-0067">ATP-binding</keyword>
<keyword evidence="1" id="KW-0347">Helicase</keyword>
<gene>
    <name evidence="1" type="ORF">JCM19301_3218</name>
</gene>
<comment type="caution">
    <text evidence="1">The sequence shown here is derived from an EMBL/GenBank/DDBJ whole genome shotgun (WGS) entry which is preliminary data.</text>
</comment>
<dbReference type="RefSeq" id="WP_369385099.1">
    <property type="nucleotide sequence ID" value="NZ_BBNR01000023.1"/>
</dbReference>
<dbReference type="AlphaFoldDB" id="A0A090VV81"/>
<protein>
    <submittedName>
        <fullName evidence="1">Related to 5' to 3' DNA helicase</fullName>
    </submittedName>
</protein>
<organism evidence="1 2">
    <name type="scientific">Jejuia pallidilutea</name>
    <dbReference type="NCBI Taxonomy" id="504487"/>
    <lineage>
        <taxon>Bacteria</taxon>
        <taxon>Pseudomonadati</taxon>
        <taxon>Bacteroidota</taxon>
        <taxon>Flavobacteriia</taxon>
        <taxon>Flavobacteriales</taxon>
        <taxon>Flavobacteriaceae</taxon>
        <taxon>Jejuia</taxon>
    </lineage>
</organism>
<keyword evidence="1" id="KW-0547">Nucleotide-binding</keyword>
<accession>A0A090VV81</accession>
<dbReference type="EMBL" id="BBNR01000023">
    <property type="protein sequence ID" value="GAL68631.1"/>
    <property type="molecule type" value="Genomic_DNA"/>
</dbReference>
<proteinExistence type="predicted"/>
<sequence>MDANEVVVHCPDDDFNIIVTPEVWENINYSVDTETKAITEEKIGSYTQIPLRLAWSITIHKSQV</sequence>
<evidence type="ECO:0000313" key="2">
    <source>
        <dbReference type="Proteomes" id="UP000029641"/>
    </source>
</evidence>
<dbReference type="GO" id="GO:0004386">
    <property type="term" value="F:helicase activity"/>
    <property type="evidence" value="ECO:0007669"/>
    <property type="project" value="UniProtKB-KW"/>
</dbReference>
<dbReference type="Proteomes" id="UP000029641">
    <property type="component" value="Unassembled WGS sequence"/>
</dbReference>